<evidence type="ECO:0000313" key="2">
    <source>
        <dbReference type="EMBL" id="TKW10480.1"/>
    </source>
</evidence>
<feature type="compositionally biased region" description="Polar residues" evidence="1">
    <location>
        <begin position="1"/>
        <end position="13"/>
    </location>
</feature>
<feature type="region of interest" description="Disordered" evidence="1">
    <location>
        <begin position="1"/>
        <end position="82"/>
    </location>
</feature>
<dbReference type="Gramene" id="TKW10480">
    <property type="protein sequence ID" value="TKW10480"/>
    <property type="gene ID" value="SEVIR_6G167450v2"/>
</dbReference>
<feature type="compositionally biased region" description="Basic and acidic residues" evidence="1">
    <location>
        <begin position="60"/>
        <end position="76"/>
    </location>
</feature>
<dbReference type="AlphaFoldDB" id="A0A4U6U4E6"/>
<organism evidence="2 3">
    <name type="scientific">Setaria viridis</name>
    <name type="common">Green bristlegrass</name>
    <name type="synonym">Setaria italica subsp. viridis</name>
    <dbReference type="NCBI Taxonomy" id="4556"/>
    <lineage>
        <taxon>Eukaryota</taxon>
        <taxon>Viridiplantae</taxon>
        <taxon>Streptophyta</taxon>
        <taxon>Embryophyta</taxon>
        <taxon>Tracheophyta</taxon>
        <taxon>Spermatophyta</taxon>
        <taxon>Magnoliopsida</taxon>
        <taxon>Liliopsida</taxon>
        <taxon>Poales</taxon>
        <taxon>Poaceae</taxon>
        <taxon>PACMAD clade</taxon>
        <taxon>Panicoideae</taxon>
        <taxon>Panicodae</taxon>
        <taxon>Paniceae</taxon>
        <taxon>Cenchrinae</taxon>
        <taxon>Setaria</taxon>
    </lineage>
</organism>
<protein>
    <submittedName>
        <fullName evidence="2">Uncharacterized protein</fullName>
    </submittedName>
</protein>
<accession>A0A4U6U4E6</accession>
<evidence type="ECO:0000313" key="3">
    <source>
        <dbReference type="Proteomes" id="UP000298652"/>
    </source>
</evidence>
<dbReference type="Proteomes" id="UP000298652">
    <property type="component" value="Chromosome 6"/>
</dbReference>
<sequence length="82" mass="8584">MPDCQSTNRTSIGIASRARMYPRGPVTTTDHSEAAPPAPGTGPHGHTPLSSPPRPQADAKPSREAESIETKREKGSPKRGGA</sequence>
<dbReference type="EMBL" id="CM016557">
    <property type="protein sequence ID" value="TKW10480.1"/>
    <property type="molecule type" value="Genomic_DNA"/>
</dbReference>
<evidence type="ECO:0000256" key="1">
    <source>
        <dbReference type="SAM" id="MobiDB-lite"/>
    </source>
</evidence>
<keyword evidence="3" id="KW-1185">Reference proteome</keyword>
<gene>
    <name evidence="2" type="ORF">SEVIR_6G167450v2</name>
</gene>
<name>A0A4U6U4E6_SETVI</name>
<proteinExistence type="predicted"/>
<reference evidence="2" key="1">
    <citation type="submission" date="2019-03" db="EMBL/GenBank/DDBJ databases">
        <title>WGS assembly of Setaria viridis.</title>
        <authorList>
            <person name="Huang P."/>
            <person name="Jenkins J."/>
            <person name="Grimwood J."/>
            <person name="Barry K."/>
            <person name="Healey A."/>
            <person name="Mamidi S."/>
            <person name="Sreedasyam A."/>
            <person name="Shu S."/>
            <person name="Feldman M."/>
            <person name="Wu J."/>
            <person name="Yu Y."/>
            <person name="Chen C."/>
            <person name="Johnson J."/>
            <person name="Rokhsar D."/>
            <person name="Baxter I."/>
            <person name="Schmutz J."/>
            <person name="Brutnell T."/>
            <person name="Kellogg E."/>
        </authorList>
    </citation>
    <scope>NUCLEOTIDE SEQUENCE [LARGE SCALE GENOMIC DNA]</scope>
</reference>